<dbReference type="InterPro" id="IPR029062">
    <property type="entry name" value="Class_I_gatase-like"/>
</dbReference>
<keyword evidence="1" id="KW-0732">Signal</keyword>
<evidence type="ECO:0000313" key="2">
    <source>
        <dbReference type="EMBL" id="WDE99449.1"/>
    </source>
</evidence>
<feature type="signal peptide" evidence="1">
    <location>
        <begin position="1"/>
        <end position="29"/>
    </location>
</feature>
<name>A0ABY7W1K6_9BACT</name>
<evidence type="ECO:0000256" key="1">
    <source>
        <dbReference type="SAM" id="SignalP"/>
    </source>
</evidence>
<dbReference type="EMBL" id="CP117812">
    <property type="protein sequence ID" value="WDE99449.1"/>
    <property type="molecule type" value="Genomic_DNA"/>
</dbReference>
<dbReference type="Proteomes" id="UP001214250">
    <property type="component" value="Chromosome 2"/>
</dbReference>
<evidence type="ECO:0000313" key="3">
    <source>
        <dbReference type="Proteomes" id="UP001214250"/>
    </source>
</evidence>
<dbReference type="Gene3D" id="3.40.50.880">
    <property type="match status" value="1"/>
</dbReference>
<accession>A0ABY7W1K6</accession>
<gene>
    <name evidence="2" type="ORF">PQO03_16555</name>
</gene>
<reference evidence="2 3" key="1">
    <citation type="submission" date="2023-02" db="EMBL/GenBank/DDBJ databases">
        <title>Genome sequence of Lentisphaera profundi SAORIC-696.</title>
        <authorList>
            <person name="Kim e."/>
            <person name="Cho J.-C."/>
            <person name="Choi A."/>
            <person name="Kang I."/>
        </authorList>
    </citation>
    <scope>NUCLEOTIDE SEQUENCE [LARGE SCALE GENOMIC DNA]</scope>
    <source>
        <strain evidence="2 3">SAORIC-696</strain>
    </source>
</reference>
<keyword evidence="3" id="KW-1185">Reference proteome</keyword>
<feature type="chain" id="PRO_5047549030" description="ThuA-like domain-containing protein" evidence="1">
    <location>
        <begin position="30"/>
        <end position="356"/>
    </location>
</feature>
<evidence type="ECO:0008006" key="4">
    <source>
        <dbReference type="Google" id="ProtNLM"/>
    </source>
</evidence>
<protein>
    <recommendedName>
        <fullName evidence="4">ThuA-like domain-containing protein</fullName>
    </recommendedName>
</protein>
<proteinExistence type="predicted"/>
<dbReference type="SUPFAM" id="SSF52317">
    <property type="entry name" value="Class I glutamine amidotransferase-like"/>
    <property type="match status" value="1"/>
</dbReference>
<sequence>MNLNKRTPRKYLQQILVATLWLSYPLLSAASANTPSSSSDKKATIAIITGGDEYNSGEIMKPFAKKLEDDFGFKVILIHDDAPGINGDKDHDPKPTILKGAAQIKDADLLIVFMRFRNWEPKSLKFFMDHFNSGKPALAIRTTTHGFWKDRTFAPVHFGGHYKTHKHRLTVAQVNPQYLGHPILRGVDRKFAEHEGPYLSTPLTEGAEPLILSYGSREKRTSKKNKAFDKIIGSDSFDSPVAPIVWTFKDKGARRAMITPMSYRAGTQDSKWAQNIFYNSVFWALSYEVPEGGVLSKGKDIRIEKEAKAYLVPQLQYPEAPSYSLPQGWTTLFNGQDLKQWKHYDYLTSKTWSHSY</sequence>
<organism evidence="2 3">
    <name type="scientific">Lentisphaera profundi</name>
    <dbReference type="NCBI Taxonomy" id="1658616"/>
    <lineage>
        <taxon>Bacteria</taxon>
        <taxon>Pseudomonadati</taxon>
        <taxon>Lentisphaerota</taxon>
        <taxon>Lentisphaeria</taxon>
        <taxon>Lentisphaerales</taxon>
        <taxon>Lentisphaeraceae</taxon>
        <taxon>Lentisphaera</taxon>
    </lineage>
</organism>
<dbReference type="RefSeq" id="WP_274154304.1">
    <property type="nucleotide sequence ID" value="NZ_CP117812.1"/>
</dbReference>